<feature type="region of interest" description="Disordered" evidence="1">
    <location>
        <begin position="405"/>
        <end position="662"/>
    </location>
</feature>
<feature type="compositionally biased region" description="Basic and acidic residues" evidence="1">
    <location>
        <begin position="31"/>
        <end position="42"/>
    </location>
</feature>
<feature type="compositionally biased region" description="Polar residues" evidence="1">
    <location>
        <begin position="238"/>
        <end position="251"/>
    </location>
</feature>
<feature type="compositionally biased region" description="Polar residues" evidence="1">
    <location>
        <begin position="408"/>
        <end position="421"/>
    </location>
</feature>
<feature type="compositionally biased region" description="Polar residues" evidence="1">
    <location>
        <begin position="160"/>
        <end position="183"/>
    </location>
</feature>
<reference evidence="2" key="2">
    <citation type="journal article" date="2015" name="Data Brief">
        <title>Shoot transcriptome of the giant reed, Arundo donax.</title>
        <authorList>
            <person name="Barrero R.A."/>
            <person name="Guerrero F.D."/>
            <person name="Moolhuijzen P."/>
            <person name="Goolsby J.A."/>
            <person name="Tidwell J."/>
            <person name="Bellgard S.E."/>
            <person name="Bellgard M.I."/>
        </authorList>
    </citation>
    <scope>NUCLEOTIDE SEQUENCE</scope>
    <source>
        <tissue evidence="2">Shoot tissue taken approximately 20 cm above the soil surface</tissue>
    </source>
</reference>
<feature type="compositionally biased region" description="Polar residues" evidence="1">
    <location>
        <begin position="555"/>
        <end position="579"/>
    </location>
</feature>
<feature type="compositionally biased region" description="Low complexity" evidence="1">
    <location>
        <begin position="119"/>
        <end position="128"/>
    </location>
</feature>
<feature type="compositionally biased region" description="Basic and acidic residues" evidence="1">
    <location>
        <begin position="1"/>
        <end position="17"/>
    </location>
</feature>
<dbReference type="EMBL" id="GBRH01215843">
    <property type="protein sequence ID" value="JAD82052.1"/>
    <property type="molecule type" value="Transcribed_RNA"/>
</dbReference>
<feature type="compositionally biased region" description="Basic and acidic residues" evidence="1">
    <location>
        <begin position="282"/>
        <end position="304"/>
    </location>
</feature>
<feature type="compositionally biased region" description="Low complexity" evidence="1">
    <location>
        <begin position="52"/>
        <end position="66"/>
    </location>
</feature>
<feature type="compositionally biased region" description="Basic and acidic residues" evidence="1">
    <location>
        <begin position="132"/>
        <end position="143"/>
    </location>
</feature>
<feature type="compositionally biased region" description="Pro residues" evidence="1">
    <location>
        <begin position="524"/>
        <end position="535"/>
    </location>
</feature>
<feature type="compositionally biased region" description="Low complexity" evidence="1">
    <location>
        <begin position="82"/>
        <end position="94"/>
    </location>
</feature>
<organism evidence="2">
    <name type="scientific">Arundo donax</name>
    <name type="common">Giant reed</name>
    <name type="synonym">Donax arundinaceus</name>
    <dbReference type="NCBI Taxonomy" id="35708"/>
    <lineage>
        <taxon>Eukaryota</taxon>
        <taxon>Viridiplantae</taxon>
        <taxon>Streptophyta</taxon>
        <taxon>Embryophyta</taxon>
        <taxon>Tracheophyta</taxon>
        <taxon>Spermatophyta</taxon>
        <taxon>Magnoliopsida</taxon>
        <taxon>Liliopsida</taxon>
        <taxon>Poales</taxon>
        <taxon>Poaceae</taxon>
        <taxon>PACMAD clade</taxon>
        <taxon>Arundinoideae</taxon>
        <taxon>Arundineae</taxon>
        <taxon>Arundo</taxon>
    </lineage>
</organism>
<feature type="compositionally biased region" description="Basic and acidic residues" evidence="1">
    <location>
        <begin position="644"/>
        <end position="654"/>
    </location>
</feature>
<reference evidence="2" key="1">
    <citation type="submission" date="2014-09" db="EMBL/GenBank/DDBJ databases">
        <authorList>
            <person name="Magalhaes I.L.F."/>
            <person name="Oliveira U."/>
            <person name="Santos F.R."/>
            <person name="Vidigal T.H.D.A."/>
            <person name="Brescovit A.D."/>
            <person name="Santos A.J."/>
        </authorList>
    </citation>
    <scope>NUCLEOTIDE SEQUENCE</scope>
    <source>
        <tissue evidence="2">Shoot tissue taken approximately 20 cm above the soil surface</tissue>
    </source>
</reference>
<feature type="compositionally biased region" description="Polar residues" evidence="1">
    <location>
        <begin position="605"/>
        <end position="614"/>
    </location>
</feature>
<feature type="region of interest" description="Disordered" evidence="1">
    <location>
        <begin position="1"/>
        <end position="392"/>
    </location>
</feature>
<dbReference type="AlphaFoldDB" id="A0A0A9DE79"/>
<evidence type="ECO:0000313" key="2">
    <source>
        <dbReference type="EMBL" id="JAD82052.1"/>
    </source>
</evidence>
<feature type="compositionally biased region" description="Basic and acidic residues" evidence="1">
    <location>
        <begin position="379"/>
        <end position="392"/>
    </location>
</feature>
<feature type="compositionally biased region" description="Polar residues" evidence="1">
    <location>
        <begin position="217"/>
        <end position="229"/>
    </location>
</feature>
<evidence type="ECO:0000256" key="1">
    <source>
        <dbReference type="SAM" id="MobiDB-lite"/>
    </source>
</evidence>
<feature type="compositionally biased region" description="Polar residues" evidence="1">
    <location>
        <begin position="341"/>
        <end position="359"/>
    </location>
</feature>
<feature type="compositionally biased region" description="Basic and acidic residues" evidence="1">
    <location>
        <begin position="539"/>
        <end position="551"/>
    </location>
</feature>
<name>A0A0A9DE79_ARUDO</name>
<feature type="compositionally biased region" description="Polar residues" evidence="1">
    <location>
        <begin position="101"/>
        <end position="118"/>
    </location>
</feature>
<protein>
    <submittedName>
        <fullName evidence="2">Uncharacterized protein</fullName>
    </submittedName>
</protein>
<feature type="compositionally biased region" description="Basic and acidic residues" evidence="1">
    <location>
        <begin position="206"/>
        <end position="216"/>
    </location>
</feature>
<proteinExistence type="predicted"/>
<feature type="compositionally biased region" description="Basic and acidic residues" evidence="1">
    <location>
        <begin position="322"/>
        <end position="340"/>
    </location>
</feature>
<sequence>MKNVEKEHLKEELEKQQKQWVTEPLPQFGGRDIRIDPRKQEGTKTQTVLVAPPSTGTVSTSISSSPQEHETTSDQKLAPTIQTKQGGFFTTTGKSPPPSRQIDSITQKPPSSVDNPKSTFFTPAATPAKTHQKNDADNFRYRDTSSPTEEPLLPSRHIDSTTQKPSSNVHSTKSTFFTPSSAPITAKTEKPSYKDASSPSKTRQRSPKEVPDKTHLSDSFNASNQNNEPGSLAKPSAKQANISGANQTSGVIVSDKPSPGSTKARHKTGEPDISPLQAGAKENTKGVRSDDEKFKTEKLRRMLTESEATELQSQLADSQEPEIPKKPSDTLSKKAADVDQNRATSPAQEELSVAQNAQRQAKAPPADPEVSDLSPSQVESKEAAKGNISDERFKTARLRKMFYESEAAQLQSQPVDSQAPTKQKAPAIPKKPSDLQDVAKQGTMIPDNEKIIGSPSTGRRAASTPTNADKAITVSPPKGGMAQHDRATAGPDRSPSISEKKPIPPVPRKSETAGAWSAPTSSKPIPPIQQAPPTAPSTDKLDKAAGVDKRAPQGAPQQTPTDARNDSGPVQGTDPSTHVTIDEKSDKSSTMGERAPEVSLIKTPLSDSRTTSAPIQEAIRDARGKQAPGARGEIPDAGYSGDSDTAKKSVDKTTAEPISSPQ</sequence>
<accession>A0A0A9DE79</accession>